<dbReference type="PROSITE" id="PS50932">
    <property type="entry name" value="HTH_LACI_2"/>
    <property type="match status" value="1"/>
</dbReference>
<dbReference type="PANTHER" id="PTHR30146:SF152">
    <property type="entry name" value="TRANSCRIPTIONAL REGULATORY PROTEIN"/>
    <property type="match status" value="1"/>
</dbReference>
<dbReference type="AlphaFoldDB" id="A0A892I7Y3"/>
<evidence type="ECO:0000256" key="1">
    <source>
        <dbReference type="ARBA" id="ARBA00023015"/>
    </source>
</evidence>
<dbReference type="InterPro" id="IPR025997">
    <property type="entry name" value="SBP_2_dom"/>
</dbReference>
<dbReference type="Pfam" id="PF13407">
    <property type="entry name" value="Peripla_BP_4"/>
    <property type="match status" value="1"/>
</dbReference>
<keyword evidence="2 5" id="KW-0238">DNA-binding</keyword>
<evidence type="ECO:0000256" key="2">
    <source>
        <dbReference type="ARBA" id="ARBA00023125"/>
    </source>
</evidence>
<dbReference type="SMART" id="SM00354">
    <property type="entry name" value="HTH_LACI"/>
    <property type="match status" value="1"/>
</dbReference>
<dbReference type="SUPFAM" id="SSF47413">
    <property type="entry name" value="lambda repressor-like DNA-binding domains"/>
    <property type="match status" value="1"/>
</dbReference>
<evidence type="ECO:0000313" key="5">
    <source>
        <dbReference type="EMBL" id="QRO78054.1"/>
    </source>
</evidence>
<dbReference type="GO" id="GO:0003700">
    <property type="term" value="F:DNA-binding transcription factor activity"/>
    <property type="evidence" value="ECO:0007669"/>
    <property type="project" value="TreeGrafter"/>
</dbReference>
<dbReference type="PANTHER" id="PTHR30146">
    <property type="entry name" value="LACI-RELATED TRANSCRIPTIONAL REPRESSOR"/>
    <property type="match status" value="1"/>
</dbReference>
<organism evidence="5 6">
    <name type="scientific">Burkholderia dolosa</name>
    <dbReference type="NCBI Taxonomy" id="152500"/>
    <lineage>
        <taxon>Bacteria</taxon>
        <taxon>Pseudomonadati</taxon>
        <taxon>Pseudomonadota</taxon>
        <taxon>Betaproteobacteria</taxon>
        <taxon>Burkholderiales</taxon>
        <taxon>Burkholderiaceae</taxon>
        <taxon>Burkholderia</taxon>
        <taxon>Burkholderia cepacia complex</taxon>
    </lineage>
</organism>
<proteinExistence type="predicted"/>
<dbReference type="Gene3D" id="3.40.50.2300">
    <property type="match status" value="2"/>
</dbReference>
<evidence type="ECO:0000259" key="4">
    <source>
        <dbReference type="PROSITE" id="PS50932"/>
    </source>
</evidence>
<feature type="domain" description="HTH lacI-type" evidence="4">
    <location>
        <begin position="14"/>
        <end position="56"/>
    </location>
</feature>
<keyword evidence="3" id="KW-0804">Transcription</keyword>
<dbReference type="GO" id="GO:0000976">
    <property type="term" value="F:transcription cis-regulatory region binding"/>
    <property type="evidence" value="ECO:0007669"/>
    <property type="project" value="TreeGrafter"/>
</dbReference>
<dbReference type="InterPro" id="IPR000843">
    <property type="entry name" value="HTH_LacI"/>
</dbReference>
<accession>A0A892I7Y3</accession>
<evidence type="ECO:0000256" key="3">
    <source>
        <dbReference type="ARBA" id="ARBA00023163"/>
    </source>
</evidence>
<dbReference type="GeneID" id="93125739"/>
<reference evidence="5 6" key="1">
    <citation type="submission" date="2021-02" db="EMBL/GenBank/DDBJ databases">
        <title>FDA dAtabase for Regulatory Grade micrObial Sequences (FDA-ARGOS): Supporting development and validation of Infectious Disease Dx tests.</title>
        <authorList>
            <person name="Minogue T."/>
            <person name="Wolcott M."/>
            <person name="Wasieloski L."/>
            <person name="Aguilar W."/>
            <person name="Moore D."/>
            <person name="Jaissle J."/>
            <person name="Tallon L."/>
            <person name="Sadzewicz L."/>
            <person name="Zhao X."/>
            <person name="Boylan J."/>
            <person name="Ott S."/>
            <person name="Bowen H."/>
            <person name="Vavikolanu K."/>
            <person name="Mehta A."/>
            <person name="Aluvathingal J."/>
            <person name="Nadendla S."/>
            <person name="Yan Y."/>
            <person name="Sichtig H."/>
        </authorList>
    </citation>
    <scope>NUCLEOTIDE SEQUENCE [LARGE SCALE GENOMIC DNA]</scope>
    <source>
        <strain evidence="5 6">FDAARGOS_1272</strain>
    </source>
</reference>
<dbReference type="RefSeq" id="WP_006763459.1">
    <property type="nucleotide sequence ID" value="NZ_CABVPR010000005.1"/>
</dbReference>
<dbReference type="EMBL" id="CP069482">
    <property type="protein sequence ID" value="QRO78054.1"/>
    <property type="molecule type" value="Genomic_DNA"/>
</dbReference>
<dbReference type="CDD" id="cd01392">
    <property type="entry name" value="HTH_LacI"/>
    <property type="match status" value="1"/>
</dbReference>
<keyword evidence="6" id="KW-1185">Reference proteome</keyword>
<dbReference type="Gene3D" id="1.10.260.40">
    <property type="entry name" value="lambda repressor-like DNA-binding domains"/>
    <property type="match status" value="1"/>
</dbReference>
<protein>
    <submittedName>
        <fullName evidence="5">LacI family DNA-binding transcriptional regulator</fullName>
    </submittedName>
</protein>
<keyword evidence="1" id="KW-0805">Transcription regulation</keyword>
<gene>
    <name evidence="5" type="ORF">I6K02_03885</name>
</gene>
<sequence length="354" mass="38804">MTRESGPRWRKRTARFDEIAALAGVSTTTVDRVLNERGSVSAHARERVVAAARQLGVPRQLPDTRHGLIHVDVLLPDTDTPFFRRLQQALQRSLQMLDRRVVVHRTILPAADDARAAALIERPAYRRAALIVTAPDTPRVRDALAGAIARGETVVTMVTDISGIARVHYAGIDNYRAGRTAGYYIGRLAARAGRVLLLGARMGYRAHAERLAGCVDQLTDAFAALRCSDEPIETFDQDDRCYRAVTDALRRHDDLVAIYNSGAGSAGIEAALRNADAAHRVVWIGHEMLDEHRAFIEAGAMDIAIDQDPDGQAISALQHVLHACGIVEQPPPREAVEFRVFCSANVRTSAYLQA</sequence>
<dbReference type="Pfam" id="PF00356">
    <property type="entry name" value="LacI"/>
    <property type="match status" value="1"/>
</dbReference>
<evidence type="ECO:0000313" key="6">
    <source>
        <dbReference type="Proteomes" id="UP000625568"/>
    </source>
</evidence>
<dbReference type="Proteomes" id="UP000625568">
    <property type="component" value="Chromosome 1"/>
</dbReference>
<dbReference type="InterPro" id="IPR010982">
    <property type="entry name" value="Lambda_DNA-bd_dom_sf"/>
</dbReference>
<dbReference type="SUPFAM" id="SSF53822">
    <property type="entry name" value="Periplasmic binding protein-like I"/>
    <property type="match status" value="1"/>
</dbReference>
<dbReference type="InterPro" id="IPR028082">
    <property type="entry name" value="Peripla_BP_I"/>
</dbReference>
<dbReference type="CDD" id="cd06307">
    <property type="entry name" value="PBP1_sugar_binding"/>
    <property type="match status" value="1"/>
</dbReference>
<name>A0A892I7Y3_9BURK</name>